<dbReference type="InterPro" id="IPR008220">
    <property type="entry name" value="HAT_MetX-like"/>
</dbReference>
<dbReference type="InterPro" id="IPR000073">
    <property type="entry name" value="AB_hydrolase_1"/>
</dbReference>
<dbReference type="GO" id="GO:0004414">
    <property type="term" value="F:homoserine O-acetyltransferase activity"/>
    <property type="evidence" value="ECO:0007669"/>
    <property type="project" value="UniProtKB-EC"/>
</dbReference>
<sequence>MNLESNYLIIEMAQESYTHEGTLELESGEKLKGFELTYTTQGHLTTAKDNVVWVIHALTGDANVQDWWGGLVGEDKFYDPSKHFIICANLLGSCYGSTNPLSTNPGSGNPYYYDFPSLTTRDLAKSLEALRIHLGITKIHTLIGGSLGGQVALEWAYLLGEQVKNTIILASNAKASPWIIGFNESQRMAIEADSTWGELHSEAGQKGLEAARAIAMISYRHPQDFAMKQSDQEEKLDNFRISSYLRYQGQKLAKRFNAYTYWVLSKAMDSHDIGRGRGGTEKVLSEIKSKILAIGVDRDLLFLKEESQFIVQFAKKGSYREIQSTLGHDAFLIEYEQLQYILSSFYLESNSEN</sequence>
<comment type="function">
    <text evidence="2">Transfers an acetyl group from acetyl-CoA to L-homoserine, forming acetyl-L-homoserine.</text>
</comment>
<dbReference type="PANTHER" id="PTHR32268:SF11">
    <property type="entry name" value="HOMOSERINE O-ACETYLTRANSFERASE"/>
    <property type="match status" value="1"/>
</dbReference>
<feature type="binding site" evidence="2">
    <location>
        <position position="212"/>
    </location>
    <ligand>
        <name>substrate</name>
    </ligand>
</feature>
<keyword evidence="1 2" id="KW-0808">Transferase</keyword>
<dbReference type="HAMAP" id="MF_00296">
    <property type="entry name" value="MetX_acyltransf"/>
    <property type="match status" value="1"/>
</dbReference>
<dbReference type="Pfam" id="PF00561">
    <property type="entry name" value="Abhydrolase_1"/>
    <property type="match status" value="1"/>
</dbReference>
<evidence type="ECO:0000313" key="5">
    <source>
        <dbReference type="Proteomes" id="UP001589797"/>
    </source>
</evidence>
<feature type="active site" evidence="2">
    <location>
        <position position="299"/>
    </location>
</feature>
<comment type="subcellular location">
    <subcellularLocation>
        <location evidence="2">Cytoplasm</location>
    </subcellularLocation>
</comment>
<evidence type="ECO:0000259" key="3">
    <source>
        <dbReference type="Pfam" id="PF00561"/>
    </source>
</evidence>
<keyword evidence="2" id="KW-0963">Cytoplasm</keyword>
<evidence type="ECO:0000256" key="2">
    <source>
        <dbReference type="HAMAP-Rule" id="MF_00296"/>
    </source>
</evidence>
<name>A0ABV6FPH9_9BACT</name>
<accession>A0ABV6FPH9</accession>
<keyword evidence="2 4" id="KW-0012">Acyltransferase</keyword>
<dbReference type="RefSeq" id="WP_382386213.1">
    <property type="nucleotide sequence ID" value="NZ_JBHLWI010000007.1"/>
</dbReference>
<comment type="caution">
    <text evidence="4">The sequence shown here is derived from an EMBL/GenBank/DDBJ whole genome shotgun (WGS) entry which is preliminary data.</text>
</comment>
<proteinExistence type="inferred from homology"/>
<dbReference type="Proteomes" id="UP001589797">
    <property type="component" value="Unassembled WGS sequence"/>
</dbReference>
<reference evidence="4 5" key="1">
    <citation type="submission" date="2024-09" db="EMBL/GenBank/DDBJ databases">
        <authorList>
            <person name="Sun Q."/>
            <person name="Mori K."/>
        </authorList>
    </citation>
    <scope>NUCLEOTIDE SEQUENCE [LARGE SCALE GENOMIC DNA]</scope>
    <source>
        <strain evidence="4 5">CCM 7650</strain>
    </source>
</reference>
<evidence type="ECO:0000313" key="4">
    <source>
        <dbReference type="EMBL" id="MFC0261770.1"/>
    </source>
</evidence>
<comment type="catalytic activity">
    <reaction evidence="2">
        <text>L-homoserine + acetyl-CoA = O-acetyl-L-homoserine + CoA</text>
        <dbReference type="Rhea" id="RHEA:13701"/>
        <dbReference type="ChEBI" id="CHEBI:57287"/>
        <dbReference type="ChEBI" id="CHEBI:57288"/>
        <dbReference type="ChEBI" id="CHEBI:57476"/>
        <dbReference type="ChEBI" id="CHEBI:57716"/>
        <dbReference type="EC" id="2.3.1.31"/>
    </reaction>
</comment>
<evidence type="ECO:0000256" key="1">
    <source>
        <dbReference type="ARBA" id="ARBA00022679"/>
    </source>
</evidence>
<dbReference type="PIRSF" id="PIRSF000443">
    <property type="entry name" value="Homoser_Ac_trans"/>
    <property type="match status" value="1"/>
</dbReference>
<gene>
    <name evidence="4" type="primary">metX</name>
    <name evidence="2" type="synonym">metXA</name>
    <name evidence="4" type="ORF">ACFFIP_03690</name>
</gene>
<keyword evidence="2" id="KW-0028">Amino-acid biosynthesis</keyword>
<comment type="similarity">
    <text evidence="2">Belongs to the AB hydrolase superfamily. MetX family.</text>
</comment>
<organism evidence="4 5">
    <name type="scientific">Fontibacter flavus</name>
    <dbReference type="NCBI Taxonomy" id="654838"/>
    <lineage>
        <taxon>Bacteria</taxon>
        <taxon>Pseudomonadati</taxon>
        <taxon>Bacteroidota</taxon>
        <taxon>Cytophagia</taxon>
        <taxon>Cytophagales</taxon>
        <taxon>Cyclobacteriaceae</taxon>
        <taxon>Fontibacter</taxon>
    </lineage>
</organism>
<comment type="subunit">
    <text evidence="2">Homodimer.</text>
</comment>
<dbReference type="EMBL" id="JBHLWI010000007">
    <property type="protein sequence ID" value="MFC0261770.1"/>
    <property type="molecule type" value="Genomic_DNA"/>
</dbReference>
<dbReference type="SUPFAM" id="SSF53474">
    <property type="entry name" value="alpha/beta-Hydrolases"/>
    <property type="match status" value="1"/>
</dbReference>
<dbReference type="NCBIfam" id="TIGR01392">
    <property type="entry name" value="homoserO_Ac_trn"/>
    <property type="match status" value="1"/>
</dbReference>
<comment type="pathway">
    <text evidence="2">Amino-acid biosynthesis; L-methionine biosynthesis via de novo pathway; O-acetyl-L-homoserine from L-homoserine: step 1/1.</text>
</comment>
<feature type="domain" description="AB hydrolase-1" evidence="3">
    <location>
        <begin position="51"/>
        <end position="332"/>
    </location>
</feature>
<feature type="active site" description="Nucleophile" evidence="2">
    <location>
        <position position="146"/>
    </location>
</feature>
<dbReference type="EC" id="2.3.1.31" evidence="2"/>
<protein>
    <recommendedName>
        <fullName evidence="2">Homoserine O-acetyltransferase</fullName>
        <shortName evidence="2">HAT</shortName>
        <ecNumber evidence="2">2.3.1.31</ecNumber>
    </recommendedName>
    <alternativeName>
        <fullName evidence="2">Homoserine transacetylase</fullName>
        <shortName evidence="2">HTA</shortName>
    </alternativeName>
</protein>
<dbReference type="InterPro" id="IPR029058">
    <property type="entry name" value="AB_hydrolase_fold"/>
</dbReference>
<keyword evidence="2" id="KW-0486">Methionine biosynthesis</keyword>
<feature type="active site" evidence="2">
    <location>
        <position position="328"/>
    </location>
</feature>
<dbReference type="Gene3D" id="3.40.50.1820">
    <property type="entry name" value="alpha/beta hydrolase"/>
    <property type="match status" value="1"/>
</dbReference>
<comment type="caution">
    <text evidence="2">Lacks conserved residue(s) required for the propagation of feature annotation.</text>
</comment>
<keyword evidence="5" id="KW-1185">Reference proteome</keyword>
<dbReference type="PANTHER" id="PTHR32268">
    <property type="entry name" value="HOMOSERINE O-ACETYLTRANSFERASE"/>
    <property type="match status" value="1"/>
</dbReference>
<feature type="binding site" evidence="2">
    <location>
        <position position="329"/>
    </location>
    <ligand>
        <name>substrate</name>
    </ligand>
</feature>